<dbReference type="GO" id="GO:0036064">
    <property type="term" value="C:ciliary basal body"/>
    <property type="evidence" value="ECO:0007669"/>
    <property type="project" value="TreeGrafter"/>
</dbReference>
<feature type="coiled-coil region" evidence="7">
    <location>
        <begin position="43"/>
        <end position="77"/>
    </location>
</feature>
<comment type="subcellular location">
    <subcellularLocation>
        <location evidence="1">Cell projection</location>
        <location evidence="1">Cilium</location>
    </subcellularLocation>
</comment>
<feature type="region of interest" description="Disordered" evidence="8">
    <location>
        <begin position="1"/>
        <end position="31"/>
    </location>
</feature>
<feature type="region of interest" description="Disordered" evidence="8">
    <location>
        <begin position="416"/>
        <end position="443"/>
    </location>
</feature>
<evidence type="ECO:0000256" key="2">
    <source>
        <dbReference type="ARBA" id="ARBA00010841"/>
    </source>
</evidence>
<evidence type="ECO:0000313" key="10">
    <source>
        <dbReference type="EMBL" id="OWF39567.1"/>
    </source>
</evidence>
<dbReference type="PANTHER" id="PTHR31954:SF1">
    <property type="entry name" value="CILIA- AND FLAGELLA-ASSOCIATED PROTEIN 157"/>
    <property type="match status" value="1"/>
</dbReference>
<evidence type="ECO:0000256" key="3">
    <source>
        <dbReference type="ARBA" id="ARBA00014087"/>
    </source>
</evidence>
<dbReference type="EMBL" id="NEDP02005521">
    <property type="protein sequence ID" value="OWF39567.1"/>
    <property type="molecule type" value="Genomic_DNA"/>
</dbReference>
<feature type="region of interest" description="Disordered" evidence="8">
    <location>
        <begin position="534"/>
        <end position="563"/>
    </location>
</feature>
<keyword evidence="6" id="KW-0966">Cell projection</keyword>
<feature type="coiled-coil region" evidence="7">
    <location>
        <begin position="243"/>
        <end position="357"/>
    </location>
</feature>
<reference evidence="9 11" key="1">
    <citation type="journal article" date="2017" name="Nat. Ecol. Evol.">
        <title>Scallop genome provides insights into evolution of bilaterian karyotype and development.</title>
        <authorList>
            <person name="Wang S."/>
            <person name="Zhang J."/>
            <person name="Jiao W."/>
            <person name="Li J."/>
            <person name="Xun X."/>
            <person name="Sun Y."/>
            <person name="Guo X."/>
            <person name="Huan P."/>
            <person name="Dong B."/>
            <person name="Zhang L."/>
            <person name="Hu X."/>
            <person name="Sun X."/>
            <person name="Wang J."/>
            <person name="Zhao C."/>
            <person name="Wang Y."/>
            <person name="Wang D."/>
            <person name="Huang X."/>
            <person name="Wang R."/>
            <person name="Lv J."/>
            <person name="Li Y."/>
            <person name="Zhang Z."/>
            <person name="Liu B."/>
            <person name="Lu W."/>
            <person name="Hui Y."/>
            <person name="Liang J."/>
            <person name="Zhou Z."/>
            <person name="Hou R."/>
            <person name="Li X."/>
            <person name="Liu Y."/>
            <person name="Li H."/>
            <person name="Ning X."/>
            <person name="Lin Y."/>
            <person name="Zhao L."/>
            <person name="Xing Q."/>
            <person name="Dou J."/>
            <person name="Li Y."/>
            <person name="Mao J."/>
            <person name="Guo H."/>
            <person name="Dou H."/>
            <person name="Li T."/>
            <person name="Mu C."/>
            <person name="Jiang W."/>
            <person name="Fu Q."/>
            <person name="Fu X."/>
            <person name="Miao Y."/>
            <person name="Liu J."/>
            <person name="Yu Q."/>
            <person name="Li R."/>
            <person name="Liao H."/>
            <person name="Li X."/>
            <person name="Kong Y."/>
            <person name="Jiang Z."/>
            <person name="Chourrout D."/>
            <person name="Li R."/>
            <person name="Bao Z."/>
        </authorList>
    </citation>
    <scope>NUCLEOTIDE SEQUENCE [LARGE SCALE GENOMIC DNA]</scope>
    <source>
        <strain evidence="9 11">PY_sf001</strain>
    </source>
</reference>
<dbReference type="OrthoDB" id="166611at2759"/>
<proteinExistence type="inferred from homology"/>
<comment type="similarity">
    <text evidence="2">Belongs to the CFAP157 family.</text>
</comment>
<dbReference type="GO" id="GO:0008017">
    <property type="term" value="F:microtubule binding"/>
    <property type="evidence" value="ECO:0007669"/>
    <property type="project" value="TreeGrafter"/>
</dbReference>
<evidence type="ECO:0000313" key="9">
    <source>
        <dbReference type="EMBL" id="OWF39566.1"/>
    </source>
</evidence>
<name>A0A210PSY8_MIZYE</name>
<comment type="caution">
    <text evidence="9">The sequence shown here is derived from an EMBL/GenBank/DDBJ whole genome shotgun (WGS) entry which is preliminary data.</text>
</comment>
<feature type="compositionally biased region" description="Basic and acidic residues" evidence="8">
    <location>
        <begin position="538"/>
        <end position="549"/>
    </location>
</feature>
<keyword evidence="4 7" id="KW-0175">Coiled coil</keyword>
<protein>
    <recommendedName>
        <fullName evidence="3">Cilia- and flagella-associated protein 157</fullName>
    </recommendedName>
</protein>
<organism evidence="9 11">
    <name type="scientific">Mizuhopecten yessoensis</name>
    <name type="common">Japanese scallop</name>
    <name type="synonym">Patinopecten yessoensis</name>
    <dbReference type="NCBI Taxonomy" id="6573"/>
    <lineage>
        <taxon>Eukaryota</taxon>
        <taxon>Metazoa</taxon>
        <taxon>Spiralia</taxon>
        <taxon>Lophotrochozoa</taxon>
        <taxon>Mollusca</taxon>
        <taxon>Bivalvia</taxon>
        <taxon>Autobranchia</taxon>
        <taxon>Pteriomorphia</taxon>
        <taxon>Pectinida</taxon>
        <taxon>Pectinoidea</taxon>
        <taxon>Pectinidae</taxon>
        <taxon>Mizuhopecten</taxon>
    </lineage>
</organism>
<dbReference type="InterPro" id="IPR038844">
    <property type="entry name" value="CFAP157"/>
</dbReference>
<evidence type="ECO:0000256" key="4">
    <source>
        <dbReference type="ARBA" id="ARBA00023054"/>
    </source>
</evidence>
<evidence type="ECO:0000256" key="7">
    <source>
        <dbReference type="SAM" id="Coils"/>
    </source>
</evidence>
<keyword evidence="5" id="KW-0969">Cilium</keyword>
<evidence type="ECO:0000256" key="1">
    <source>
        <dbReference type="ARBA" id="ARBA00004138"/>
    </source>
</evidence>
<gene>
    <name evidence="9" type="ORF">KP79_PYT03952</name>
    <name evidence="10" type="ORF">KP79_PYT03953</name>
</gene>
<feature type="compositionally biased region" description="Basic residues" evidence="8">
    <location>
        <begin position="1"/>
        <end position="17"/>
    </location>
</feature>
<keyword evidence="11" id="KW-1185">Reference proteome</keyword>
<evidence type="ECO:0000256" key="6">
    <source>
        <dbReference type="ARBA" id="ARBA00023273"/>
    </source>
</evidence>
<dbReference type="Proteomes" id="UP000242188">
    <property type="component" value="Unassembled WGS sequence"/>
</dbReference>
<feature type="coiled-coil region" evidence="7">
    <location>
        <begin position="125"/>
        <end position="152"/>
    </location>
</feature>
<accession>A0A210PSY8</accession>
<dbReference type="EMBL" id="NEDP02005521">
    <property type="protein sequence ID" value="OWF39566.1"/>
    <property type="molecule type" value="Genomic_DNA"/>
</dbReference>
<evidence type="ECO:0000313" key="11">
    <source>
        <dbReference type="Proteomes" id="UP000242188"/>
    </source>
</evidence>
<dbReference type="PANTHER" id="PTHR31954">
    <property type="entry name" value="CILIA- AND FLAGELLA-ASSOCIATED PROTEIN 157"/>
    <property type="match status" value="1"/>
</dbReference>
<sequence>MPPKKKKSGKKGKKSGKSGRGSPSKMSADSVNDMSKDFIFMQIRDLELQLMKYQAKSEELEKNQIVLQEKHDEMARENADIEKFFQGQDNEKEQEKALIMEEINGVQTTREEEKEWANGQIDQIRQDFQDTKESLTAENSLLSQQLNDLEDFKLRKEERIDMVAAMEEHMRQSDEDQKDIIENIRLKAIVDKDRLKKEMVDQVNQRAADFRKVSNKQMAETTKRAIRENVSIRGEIIQTSDKTVELMADNAEVRARVEEQEERIKILEEREKELAKSNSSSVKIIKMLKGRSQHMKELLEEMEMRDHAFQDLDGDRAILVPQVEAQRLHKEQLINDNKRLREEIRDVKGKLRKENRDMLKLGEVLSNASSTIREVLTKEAVTGAVTPVYGMEEENETDRKNALLEELLGMVTMVTTPKSGKSSQDKYRIRKKSASEIPGKNSLKRGALPVSPIATNNKGTLFHYQPGDLGIIPRPANPIPTSVDKMRVKSATTRLGELRKMLTNSVGVQTVSAPKALYYADHLLDNVTPRQQQTLLHDQGREHSRDQLRSRGTPIGNAGPISPAKRMLYGKGYKIT</sequence>
<evidence type="ECO:0000256" key="8">
    <source>
        <dbReference type="SAM" id="MobiDB-lite"/>
    </source>
</evidence>
<dbReference type="AlphaFoldDB" id="A0A210PSY8"/>
<evidence type="ECO:0000256" key="5">
    <source>
        <dbReference type="ARBA" id="ARBA00023069"/>
    </source>
</evidence>
<dbReference type="STRING" id="6573.A0A210PSY8"/>